<dbReference type="InterPro" id="IPR011330">
    <property type="entry name" value="Glyco_hydro/deAcase_b/a-brl"/>
</dbReference>
<evidence type="ECO:0000313" key="2">
    <source>
        <dbReference type="EMBL" id="MBD2699590.1"/>
    </source>
</evidence>
<dbReference type="Pfam" id="PF01522">
    <property type="entry name" value="Polysacc_deac_1"/>
    <property type="match status" value="1"/>
</dbReference>
<protein>
    <submittedName>
        <fullName evidence="2">Polysaccharide deacetylase family protein</fullName>
    </submittedName>
</protein>
<gene>
    <name evidence="2" type="ORF">IC229_03005</name>
</gene>
<name>A0A926Y0B1_9BACT</name>
<dbReference type="PANTHER" id="PTHR10587:SF125">
    <property type="entry name" value="POLYSACCHARIDE DEACETYLASE YHEN-RELATED"/>
    <property type="match status" value="1"/>
</dbReference>
<organism evidence="2 3">
    <name type="scientific">Spirosoma profusum</name>
    <dbReference type="NCBI Taxonomy" id="2771354"/>
    <lineage>
        <taxon>Bacteria</taxon>
        <taxon>Pseudomonadati</taxon>
        <taxon>Bacteroidota</taxon>
        <taxon>Cytophagia</taxon>
        <taxon>Cytophagales</taxon>
        <taxon>Cytophagaceae</taxon>
        <taxon>Spirosoma</taxon>
    </lineage>
</organism>
<dbReference type="SUPFAM" id="SSF88713">
    <property type="entry name" value="Glycoside hydrolase/deacetylase"/>
    <property type="match status" value="1"/>
</dbReference>
<evidence type="ECO:0000313" key="3">
    <source>
        <dbReference type="Proteomes" id="UP000598820"/>
    </source>
</evidence>
<sequence>MKKRLLILLAIVLLGSIGLWKLSRSRTYQVFGELYPRINTTEKVVALTFDDGPTPRTDSILTLLRDLDIKATFFVIGRDLVTYATEAPKILAAGHQLGNHTYSHERMVLKSYSFVKEEIEKTDSLIRKAGFQAEIVFRPPYGKRLFALPYYLKQTGRKTIMWDVEPESFSEIATDSAKITKHVLANTKPGSIILLHIMYDGKESIKAIPPIVRELKSRGFTFKTVTELLRYQLSQ</sequence>
<keyword evidence="3" id="KW-1185">Reference proteome</keyword>
<dbReference type="PANTHER" id="PTHR10587">
    <property type="entry name" value="GLYCOSYL TRANSFERASE-RELATED"/>
    <property type="match status" value="1"/>
</dbReference>
<dbReference type="PROSITE" id="PS51677">
    <property type="entry name" value="NODB"/>
    <property type="match status" value="1"/>
</dbReference>
<dbReference type="GO" id="GO:0016810">
    <property type="term" value="F:hydrolase activity, acting on carbon-nitrogen (but not peptide) bonds"/>
    <property type="evidence" value="ECO:0007669"/>
    <property type="project" value="InterPro"/>
</dbReference>
<accession>A0A926Y0B1</accession>
<dbReference type="InterPro" id="IPR002509">
    <property type="entry name" value="NODB_dom"/>
</dbReference>
<dbReference type="AlphaFoldDB" id="A0A926Y0B1"/>
<comment type="caution">
    <text evidence="2">The sequence shown here is derived from an EMBL/GenBank/DDBJ whole genome shotgun (WGS) entry which is preliminary data.</text>
</comment>
<dbReference type="Gene3D" id="3.20.20.370">
    <property type="entry name" value="Glycoside hydrolase/deacetylase"/>
    <property type="match status" value="1"/>
</dbReference>
<evidence type="ECO:0000259" key="1">
    <source>
        <dbReference type="PROSITE" id="PS51677"/>
    </source>
</evidence>
<dbReference type="EMBL" id="JACWZY010000002">
    <property type="protein sequence ID" value="MBD2699590.1"/>
    <property type="molecule type" value="Genomic_DNA"/>
</dbReference>
<dbReference type="GO" id="GO:0005975">
    <property type="term" value="P:carbohydrate metabolic process"/>
    <property type="evidence" value="ECO:0007669"/>
    <property type="project" value="InterPro"/>
</dbReference>
<proteinExistence type="predicted"/>
<dbReference type="InterPro" id="IPR050248">
    <property type="entry name" value="Polysacc_deacetylase_ArnD"/>
</dbReference>
<reference evidence="2" key="1">
    <citation type="submission" date="2020-09" db="EMBL/GenBank/DDBJ databases">
        <authorList>
            <person name="Kim M.K."/>
        </authorList>
    </citation>
    <scope>NUCLEOTIDE SEQUENCE</scope>
    <source>
        <strain evidence="2">BT702</strain>
    </source>
</reference>
<feature type="domain" description="NodB homology" evidence="1">
    <location>
        <begin position="43"/>
        <end position="223"/>
    </location>
</feature>
<dbReference type="Proteomes" id="UP000598820">
    <property type="component" value="Unassembled WGS sequence"/>
</dbReference>